<evidence type="ECO:0000259" key="3">
    <source>
        <dbReference type="Pfam" id="PF01648"/>
    </source>
</evidence>
<proteinExistence type="predicted"/>
<dbReference type="SUPFAM" id="SSF56214">
    <property type="entry name" value="4'-phosphopantetheinyl transferase"/>
    <property type="match status" value="2"/>
</dbReference>
<dbReference type="InterPro" id="IPR037143">
    <property type="entry name" value="4-PPantetheinyl_Trfase_dom_sf"/>
</dbReference>
<dbReference type="Proteomes" id="UP001286456">
    <property type="component" value="Unassembled WGS sequence"/>
</dbReference>
<keyword evidence="2" id="KW-0808">Transferase</keyword>
<evidence type="ECO:0000313" key="5">
    <source>
        <dbReference type="EMBL" id="KAK3336110.1"/>
    </source>
</evidence>
<dbReference type="GO" id="GO:0005829">
    <property type="term" value="C:cytosol"/>
    <property type="evidence" value="ECO:0007669"/>
    <property type="project" value="TreeGrafter"/>
</dbReference>
<comment type="caution">
    <text evidence="5">The sequence shown here is derived from an EMBL/GenBank/DDBJ whole genome shotgun (WGS) entry which is preliminary data.</text>
</comment>
<dbReference type="InterPro" id="IPR055066">
    <property type="entry name" value="AASDHPPT_N"/>
</dbReference>
<evidence type="ECO:0000313" key="6">
    <source>
        <dbReference type="Proteomes" id="UP001286456"/>
    </source>
</evidence>
<dbReference type="GO" id="GO:0019878">
    <property type="term" value="P:lysine biosynthetic process via aminoadipic acid"/>
    <property type="evidence" value="ECO:0007669"/>
    <property type="project" value="TreeGrafter"/>
</dbReference>
<dbReference type="PANTHER" id="PTHR12215">
    <property type="entry name" value="PHOSPHOPANTETHEINE TRANSFERASE"/>
    <property type="match status" value="1"/>
</dbReference>
<dbReference type="Pfam" id="PF01648">
    <property type="entry name" value="ACPS"/>
    <property type="match status" value="1"/>
</dbReference>
<keyword evidence="6" id="KW-1185">Reference proteome</keyword>
<evidence type="ECO:0000259" key="4">
    <source>
        <dbReference type="Pfam" id="PF22624"/>
    </source>
</evidence>
<accession>A0AAE0ML38</accession>
<reference evidence="5" key="1">
    <citation type="journal article" date="2023" name="Mol. Phylogenet. Evol.">
        <title>Genome-scale phylogeny and comparative genomics of the fungal order Sordariales.</title>
        <authorList>
            <person name="Hensen N."/>
            <person name="Bonometti L."/>
            <person name="Westerberg I."/>
            <person name="Brannstrom I.O."/>
            <person name="Guillou S."/>
            <person name="Cros-Aarteil S."/>
            <person name="Calhoun S."/>
            <person name="Haridas S."/>
            <person name="Kuo A."/>
            <person name="Mondo S."/>
            <person name="Pangilinan J."/>
            <person name="Riley R."/>
            <person name="LaButti K."/>
            <person name="Andreopoulos B."/>
            <person name="Lipzen A."/>
            <person name="Chen C."/>
            <person name="Yan M."/>
            <person name="Daum C."/>
            <person name="Ng V."/>
            <person name="Clum A."/>
            <person name="Steindorff A."/>
            <person name="Ohm R.A."/>
            <person name="Martin F."/>
            <person name="Silar P."/>
            <person name="Natvig D.O."/>
            <person name="Lalanne C."/>
            <person name="Gautier V."/>
            <person name="Ament-Velasquez S.L."/>
            <person name="Kruys A."/>
            <person name="Hutchinson M.I."/>
            <person name="Powell A.J."/>
            <person name="Barry K."/>
            <person name="Miller A.N."/>
            <person name="Grigoriev I.V."/>
            <person name="Debuchy R."/>
            <person name="Gladieux P."/>
            <person name="Hiltunen Thoren M."/>
            <person name="Johannesson H."/>
        </authorList>
    </citation>
    <scope>NUCLEOTIDE SEQUENCE</scope>
    <source>
        <strain evidence="5">SMH4131-1</strain>
    </source>
</reference>
<dbReference type="Gene3D" id="3.90.470.20">
    <property type="entry name" value="4'-phosphopantetheinyl transferase domain"/>
    <property type="match status" value="1"/>
</dbReference>
<reference evidence="5" key="2">
    <citation type="submission" date="2023-06" db="EMBL/GenBank/DDBJ databases">
        <authorList>
            <consortium name="Lawrence Berkeley National Laboratory"/>
            <person name="Haridas S."/>
            <person name="Hensen N."/>
            <person name="Bonometti L."/>
            <person name="Westerberg I."/>
            <person name="Brannstrom I.O."/>
            <person name="Guillou S."/>
            <person name="Cros-Aarteil S."/>
            <person name="Calhoun S."/>
            <person name="Kuo A."/>
            <person name="Mondo S."/>
            <person name="Pangilinan J."/>
            <person name="Riley R."/>
            <person name="Labutti K."/>
            <person name="Andreopoulos B."/>
            <person name="Lipzen A."/>
            <person name="Chen C."/>
            <person name="Yanf M."/>
            <person name="Daum C."/>
            <person name="Ng V."/>
            <person name="Clum A."/>
            <person name="Steindorff A."/>
            <person name="Ohm R."/>
            <person name="Martin F."/>
            <person name="Silar P."/>
            <person name="Natvig D."/>
            <person name="Lalanne C."/>
            <person name="Gautier V."/>
            <person name="Ament-Velasquez S.L."/>
            <person name="Kruys A."/>
            <person name="Hutchinson M.I."/>
            <person name="Powell A.J."/>
            <person name="Barry K."/>
            <person name="Miller A.N."/>
            <person name="Grigoriev I.V."/>
            <person name="Debuchy R."/>
            <person name="Gladieux P."/>
            <person name="Thoren M.H."/>
            <person name="Johannesson H."/>
        </authorList>
    </citation>
    <scope>NUCLEOTIDE SEQUENCE</scope>
    <source>
        <strain evidence="5">SMH4131-1</strain>
    </source>
</reference>
<dbReference type="InterPro" id="IPR008278">
    <property type="entry name" value="4-PPantetheinyl_Trfase_dom"/>
</dbReference>
<dbReference type="EMBL" id="JAUEPO010000001">
    <property type="protein sequence ID" value="KAK3336110.1"/>
    <property type="molecule type" value="Genomic_DNA"/>
</dbReference>
<dbReference type="EC" id="2.7.8.7" evidence="1"/>
<name>A0AAE0ML38_9PEZI</name>
<sequence length="334" mass="37376">MEAAATPKPVVLVQWILDTRSWFPEATQTRHLETHASRALALLPENERAAVLKYYFVRDAKMSLASSLLKHYAISRLAHVPWSSTTISRDARTKPVWLDPATGSSPVSFNVSHQAGIVALVAVADYPGPGIVEVGVDVVCTSERRDRDLAILQKEQNGWGSFVDMHADVFAAGEATYLKYQVMREVPWLAAAARQSPEHAADGKLRAFYALWALREAYVKLTGEALLAEWLRELEFRYFRPPHPTAAWEVPAVEEKAEGDDDEAPQQVIRDIEIRFRGKRVDDVNICLRSLGPDYMICTAVRTPEKKEDALGWRLGPYETLSLDEVLGFAESMA</sequence>
<evidence type="ECO:0000256" key="1">
    <source>
        <dbReference type="ARBA" id="ARBA00013172"/>
    </source>
</evidence>
<gene>
    <name evidence="5" type="ORF">B0T19DRAFT_28464</name>
</gene>
<dbReference type="InterPro" id="IPR050559">
    <property type="entry name" value="P-Pant_transferase_sf"/>
</dbReference>
<dbReference type="GO" id="GO:0000287">
    <property type="term" value="F:magnesium ion binding"/>
    <property type="evidence" value="ECO:0007669"/>
    <property type="project" value="InterPro"/>
</dbReference>
<protein>
    <recommendedName>
        <fullName evidence="1">holo-[acyl-carrier-protein] synthase</fullName>
        <ecNumber evidence="1">2.7.8.7</ecNumber>
    </recommendedName>
</protein>
<feature type="domain" description="4'-phosphopantetheinyl transferase" evidence="3">
    <location>
        <begin position="134"/>
        <end position="237"/>
    </location>
</feature>
<evidence type="ECO:0000256" key="2">
    <source>
        <dbReference type="ARBA" id="ARBA00022679"/>
    </source>
</evidence>
<dbReference type="GO" id="GO:0008897">
    <property type="term" value="F:holo-[acyl-carrier-protein] synthase activity"/>
    <property type="evidence" value="ECO:0007669"/>
    <property type="project" value="UniProtKB-EC"/>
</dbReference>
<dbReference type="PANTHER" id="PTHR12215:SF10">
    <property type="entry name" value="L-AMINOADIPATE-SEMIALDEHYDE DEHYDROGENASE-PHOSPHOPANTETHEINYL TRANSFERASE"/>
    <property type="match status" value="1"/>
</dbReference>
<dbReference type="AlphaFoldDB" id="A0AAE0ML38"/>
<feature type="domain" description="4'-phosphopantetheinyl transferase N-terminal" evidence="4">
    <location>
        <begin position="36"/>
        <end position="122"/>
    </location>
</feature>
<dbReference type="Pfam" id="PF22624">
    <property type="entry name" value="AASDHPPT_N"/>
    <property type="match status" value="1"/>
</dbReference>
<organism evidence="5 6">
    <name type="scientific">Cercophora scortea</name>
    <dbReference type="NCBI Taxonomy" id="314031"/>
    <lineage>
        <taxon>Eukaryota</taxon>
        <taxon>Fungi</taxon>
        <taxon>Dikarya</taxon>
        <taxon>Ascomycota</taxon>
        <taxon>Pezizomycotina</taxon>
        <taxon>Sordariomycetes</taxon>
        <taxon>Sordariomycetidae</taxon>
        <taxon>Sordariales</taxon>
        <taxon>Lasiosphaeriaceae</taxon>
        <taxon>Cercophora</taxon>
    </lineage>
</organism>